<dbReference type="PANTHER" id="PTHR43420:SF12">
    <property type="entry name" value="N-ACETYLTRANSFERASE DOMAIN-CONTAINING PROTEIN"/>
    <property type="match status" value="1"/>
</dbReference>
<dbReference type="InterPro" id="IPR056935">
    <property type="entry name" value="Rv0428c-like_C"/>
</dbReference>
<evidence type="ECO:0000256" key="1">
    <source>
        <dbReference type="ARBA" id="ARBA00022679"/>
    </source>
</evidence>
<keyword evidence="5" id="KW-1185">Reference proteome</keyword>
<reference evidence="5" key="1">
    <citation type="submission" date="2016-10" db="EMBL/GenBank/DDBJ databases">
        <authorList>
            <person name="Varghese N."/>
            <person name="Submissions S."/>
        </authorList>
    </citation>
    <scope>NUCLEOTIDE SEQUENCE [LARGE SCALE GENOMIC DNA]</scope>
    <source>
        <strain evidence="5">IMMIB L-1606</strain>
    </source>
</reference>
<gene>
    <name evidence="4" type="ORF">SAMN04489743_2426</name>
</gene>
<dbReference type="InterPro" id="IPR016181">
    <property type="entry name" value="Acyl_CoA_acyltransferase"/>
</dbReference>
<dbReference type="AlphaFoldDB" id="A0A1H1ZEM9"/>
<evidence type="ECO:0000313" key="4">
    <source>
        <dbReference type="EMBL" id="SDT32245.1"/>
    </source>
</evidence>
<dbReference type="Proteomes" id="UP000198751">
    <property type="component" value="Chromosome I"/>
</dbReference>
<dbReference type="PANTHER" id="PTHR43420">
    <property type="entry name" value="ACETYLTRANSFERASE"/>
    <property type="match status" value="1"/>
</dbReference>
<dbReference type="SUPFAM" id="SSF55729">
    <property type="entry name" value="Acyl-CoA N-acyltransferases (Nat)"/>
    <property type="match status" value="1"/>
</dbReference>
<dbReference type="Pfam" id="PF24553">
    <property type="entry name" value="Rv0428c_C"/>
    <property type="match status" value="1"/>
</dbReference>
<dbReference type="GO" id="GO:0016747">
    <property type="term" value="F:acyltransferase activity, transferring groups other than amino-acyl groups"/>
    <property type="evidence" value="ECO:0007669"/>
    <property type="project" value="InterPro"/>
</dbReference>
<feature type="domain" description="N-acetyltransferase" evidence="3">
    <location>
        <begin position="129"/>
        <end position="272"/>
    </location>
</feature>
<evidence type="ECO:0000313" key="5">
    <source>
        <dbReference type="Proteomes" id="UP000198751"/>
    </source>
</evidence>
<dbReference type="InterPro" id="IPR050680">
    <property type="entry name" value="YpeA/RimI_acetyltransf"/>
</dbReference>
<evidence type="ECO:0000256" key="2">
    <source>
        <dbReference type="ARBA" id="ARBA00023315"/>
    </source>
</evidence>
<dbReference type="EMBL" id="LT629779">
    <property type="protein sequence ID" value="SDT32245.1"/>
    <property type="molecule type" value="Genomic_DNA"/>
</dbReference>
<name>A0A1H1ZEM9_9MICC</name>
<accession>A0A1H1ZEM9</accession>
<proteinExistence type="predicted"/>
<dbReference type="PROSITE" id="PS51186">
    <property type="entry name" value="GNAT"/>
    <property type="match status" value="1"/>
</dbReference>
<organism evidence="4 5">
    <name type="scientific">Pseudarthrobacter equi</name>
    <dbReference type="NCBI Taxonomy" id="728066"/>
    <lineage>
        <taxon>Bacteria</taxon>
        <taxon>Bacillati</taxon>
        <taxon>Actinomycetota</taxon>
        <taxon>Actinomycetes</taxon>
        <taxon>Micrococcales</taxon>
        <taxon>Micrococcaceae</taxon>
        <taxon>Pseudarthrobacter</taxon>
    </lineage>
</organism>
<sequence length="272" mass="29062">MSTTEVDDHLAGFPGLEAAMDAAWPAPEHHDLGPWVLRAAGGVTQRANSIWPRPASGAGEPELAGLLRDARSWYRSRRLPLIFQVTATAEAAALNSFLDAEGFTTQSETLIMTRGPARHARVTESRPAVDLASAPSAEWLAVWWAVDGRGGDDALAIARTILEGCPAVYAMARDSAGRPAAVGRLALPDTGPEARGGLYSMATSPEARRRGYGTAVLDALLTEGAERDLAGYWLLVTAANHGAQALYANAGFRETGRYAYRQERPKRHLTGC</sequence>
<dbReference type="InterPro" id="IPR000182">
    <property type="entry name" value="GNAT_dom"/>
</dbReference>
<protein>
    <submittedName>
        <fullName evidence="4">Acetyltransferase (GNAT) family protein</fullName>
    </submittedName>
</protein>
<keyword evidence="2" id="KW-0012">Acyltransferase</keyword>
<keyword evidence="1 4" id="KW-0808">Transferase</keyword>
<dbReference type="Gene3D" id="3.40.630.30">
    <property type="match status" value="1"/>
</dbReference>
<evidence type="ECO:0000259" key="3">
    <source>
        <dbReference type="PROSITE" id="PS51186"/>
    </source>
</evidence>
<dbReference type="CDD" id="cd04301">
    <property type="entry name" value="NAT_SF"/>
    <property type="match status" value="1"/>
</dbReference>